<evidence type="ECO:0000256" key="3">
    <source>
        <dbReference type="ARBA" id="ARBA00022475"/>
    </source>
</evidence>
<feature type="transmembrane region" description="Helical" evidence="7">
    <location>
        <begin position="263"/>
        <end position="284"/>
    </location>
</feature>
<keyword evidence="2 7" id="KW-0813">Transport</keyword>
<gene>
    <name evidence="9" type="ORF">HELGO_WM27707</name>
</gene>
<evidence type="ECO:0000256" key="2">
    <source>
        <dbReference type="ARBA" id="ARBA00022448"/>
    </source>
</evidence>
<keyword evidence="6 7" id="KW-0472">Membrane</keyword>
<dbReference type="PANTHER" id="PTHR30465:SF0">
    <property type="entry name" value="OLIGOPEPTIDE TRANSPORT SYSTEM PERMEASE PROTEIN APPB"/>
    <property type="match status" value="1"/>
</dbReference>
<dbReference type="Pfam" id="PF00528">
    <property type="entry name" value="BPD_transp_1"/>
    <property type="match status" value="1"/>
</dbReference>
<keyword evidence="3" id="KW-1003">Cell membrane</keyword>
<accession>A0A6S6SAC9</accession>
<feature type="transmembrane region" description="Helical" evidence="7">
    <location>
        <begin position="425"/>
        <end position="451"/>
    </location>
</feature>
<dbReference type="Pfam" id="PF19300">
    <property type="entry name" value="BPD_transp_1_N"/>
    <property type="match status" value="1"/>
</dbReference>
<dbReference type="InterPro" id="IPR035906">
    <property type="entry name" value="MetI-like_sf"/>
</dbReference>
<evidence type="ECO:0000256" key="7">
    <source>
        <dbReference type="RuleBase" id="RU363032"/>
    </source>
</evidence>
<feature type="transmembrane region" description="Helical" evidence="7">
    <location>
        <begin position="214"/>
        <end position="232"/>
    </location>
</feature>
<dbReference type="PROSITE" id="PS50928">
    <property type="entry name" value="ABC_TM1"/>
    <property type="match status" value="1"/>
</dbReference>
<name>A0A6S6SAC9_9GAMM</name>
<dbReference type="GO" id="GO:0005886">
    <property type="term" value="C:plasma membrane"/>
    <property type="evidence" value="ECO:0007669"/>
    <property type="project" value="UniProtKB-SubCell"/>
</dbReference>
<dbReference type="GO" id="GO:0055085">
    <property type="term" value="P:transmembrane transport"/>
    <property type="evidence" value="ECO:0007669"/>
    <property type="project" value="InterPro"/>
</dbReference>
<keyword evidence="4 7" id="KW-0812">Transmembrane</keyword>
<feature type="transmembrane region" description="Helical" evidence="7">
    <location>
        <begin position="291"/>
        <end position="310"/>
    </location>
</feature>
<protein>
    <submittedName>
        <fullName evidence="9">Oligopeptide transport system permease protein OppB (TC 3.A.1.5.1)</fullName>
    </submittedName>
</protein>
<dbReference type="CDD" id="cd06261">
    <property type="entry name" value="TM_PBP2"/>
    <property type="match status" value="1"/>
</dbReference>
<comment type="subcellular location">
    <subcellularLocation>
        <location evidence="1 7">Cell membrane</location>
        <topology evidence="1 7">Multi-pass membrane protein</topology>
    </subcellularLocation>
</comment>
<sequence length="458" mass="50421">MLNYLLRRFLLMFPTLLGITILVFTVMAASPGGITAQTLAHGMDMKPAERKALEEYYNKRYGLDDPPPIQYLRWVNNISPIGFVINDKGELDHFSFTKGSDLGESFNYGRPVGELIKERLPITLLLNVITIPLIYIIAIIVGVKAATDRGGRFDVSSNVFMLGLWSVPTMLAGVLMIGFFANIQHWQWFPTAGLSEFQALDMPFLPTGLSLMDVLKTFLFMTAGVVIMTVLSQLRLRQLRTAIAGAVGIGIGLWMASAHAENITFNYIALPLLFVGIMGLMAWTDYLPFRIGGLATIGAGIGLILALQSMDGVVRGYLFDRIWHLILPVIALSYGGFAFLAKLTRTSILENLSADYARTARAKGVSEQNVLWVHVFRNSLIPLITVSASLLPALLSGSVIVESIFSIDGMGKLVIDAVKGRDRELVLSLTLITGFLTLLSYLIADFLYTLVDPRVSYE</sequence>
<dbReference type="InterPro" id="IPR045621">
    <property type="entry name" value="BPD_transp_1_N"/>
</dbReference>
<proteinExistence type="inferred from homology"/>
<organism evidence="9">
    <name type="scientific">uncultured Thiotrichaceae bacterium</name>
    <dbReference type="NCBI Taxonomy" id="298394"/>
    <lineage>
        <taxon>Bacteria</taxon>
        <taxon>Pseudomonadati</taxon>
        <taxon>Pseudomonadota</taxon>
        <taxon>Gammaproteobacteria</taxon>
        <taxon>Thiotrichales</taxon>
        <taxon>Thiotrichaceae</taxon>
        <taxon>environmental samples</taxon>
    </lineage>
</organism>
<dbReference type="AlphaFoldDB" id="A0A6S6SAC9"/>
<evidence type="ECO:0000256" key="4">
    <source>
        <dbReference type="ARBA" id="ARBA00022692"/>
    </source>
</evidence>
<feature type="transmembrane region" description="Helical" evidence="7">
    <location>
        <begin position="239"/>
        <end position="257"/>
    </location>
</feature>
<feature type="domain" description="ABC transmembrane type-1" evidence="8">
    <location>
        <begin position="120"/>
        <end position="448"/>
    </location>
</feature>
<dbReference type="Gene3D" id="1.10.3720.10">
    <property type="entry name" value="MetI-like"/>
    <property type="match status" value="1"/>
</dbReference>
<dbReference type="SUPFAM" id="SSF161098">
    <property type="entry name" value="MetI-like"/>
    <property type="match status" value="1"/>
</dbReference>
<feature type="transmembrane region" description="Helical" evidence="7">
    <location>
        <begin position="159"/>
        <end position="181"/>
    </location>
</feature>
<comment type="similarity">
    <text evidence="7">Belongs to the binding-protein-dependent transport system permease family.</text>
</comment>
<evidence type="ECO:0000256" key="5">
    <source>
        <dbReference type="ARBA" id="ARBA00022989"/>
    </source>
</evidence>
<dbReference type="PANTHER" id="PTHR30465">
    <property type="entry name" value="INNER MEMBRANE ABC TRANSPORTER"/>
    <property type="match status" value="1"/>
</dbReference>
<evidence type="ECO:0000313" key="9">
    <source>
        <dbReference type="EMBL" id="CAA6800049.1"/>
    </source>
</evidence>
<evidence type="ECO:0000259" key="8">
    <source>
        <dbReference type="PROSITE" id="PS50928"/>
    </source>
</evidence>
<reference evidence="9" key="1">
    <citation type="submission" date="2020-01" db="EMBL/GenBank/DDBJ databases">
        <authorList>
            <person name="Meier V. D."/>
            <person name="Meier V D."/>
        </authorList>
    </citation>
    <scope>NUCLEOTIDE SEQUENCE</scope>
    <source>
        <strain evidence="9">HLG_WM_MAG_07</strain>
    </source>
</reference>
<feature type="transmembrane region" description="Helical" evidence="7">
    <location>
        <begin position="124"/>
        <end position="147"/>
    </location>
</feature>
<dbReference type="EMBL" id="CACVAY010000001">
    <property type="protein sequence ID" value="CAA6800049.1"/>
    <property type="molecule type" value="Genomic_DNA"/>
</dbReference>
<keyword evidence="5 7" id="KW-1133">Transmembrane helix</keyword>
<feature type="transmembrane region" description="Helical" evidence="7">
    <location>
        <begin position="322"/>
        <end position="341"/>
    </location>
</feature>
<dbReference type="InterPro" id="IPR000515">
    <property type="entry name" value="MetI-like"/>
</dbReference>
<evidence type="ECO:0000256" key="1">
    <source>
        <dbReference type="ARBA" id="ARBA00004651"/>
    </source>
</evidence>
<evidence type="ECO:0000256" key="6">
    <source>
        <dbReference type="ARBA" id="ARBA00023136"/>
    </source>
</evidence>